<feature type="transmembrane region" description="Helical" evidence="1">
    <location>
        <begin position="137"/>
        <end position="155"/>
    </location>
</feature>
<evidence type="ECO:0008006" key="4">
    <source>
        <dbReference type="Google" id="ProtNLM"/>
    </source>
</evidence>
<name>A0A379B4M3_9PAST</name>
<keyword evidence="1" id="KW-0812">Transmembrane</keyword>
<reference evidence="2 3" key="1">
    <citation type="submission" date="2018-06" db="EMBL/GenBank/DDBJ databases">
        <authorList>
            <consortium name="Pathogen Informatics"/>
            <person name="Doyle S."/>
        </authorList>
    </citation>
    <scope>NUCLEOTIDE SEQUENCE [LARGE SCALE GENOMIC DNA]</scope>
    <source>
        <strain evidence="2 3">NCTC10699</strain>
    </source>
</reference>
<dbReference type="Proteomes" id="UP000254280">
    <property type="component" value="Unassembled WGS sequence"/>
</dbReference>
<evidence type="ECO:0000313" key="2">
    <source>
        <dbReference type="EMBL" id="SUB33554.1"/>
    </source>
</evidence>
<gene>
    <name evidence="2" type="ORF">NCTC10699_01179</name>
</gene>
<dbReference type="EMBL" id="UGSS01000002">
    <property type="protein sequence ID" value="SUB33554.1"/>
    <property type="molecule type" value="Genomic_DNA"/>
</dbReference>
<proteinExistence type="predicted"/>
<protein>
    <recommendedName>
        <fullName evidence="4">Transmembrane protein</fullName>
    </recommendedName>
</protein>
<dbReference type="AlphaFoldDB" id="A0A379B4M3"/>
<evidence type="ECO:0000256" key="1">
    <source>
        <dbReference type="SAM" id="Phobius"/>
    </source>
</evidence>
<sequence length="194" mass="21658">MITISNEQNFLEFISSLTNNKDIDLNQKDFKLPDIKFEGYPSLFFNVKGKTYSSTLTTPLLNALTGVTDEIQRAYCLLKYKTSNLQRLTTEDKEELDIIFKIKDGSSEGESDTARIANGAFGVIKEGLKGMNGWQRLAILIVFITAIGGLGWKWLDNQKENEETNAALLSKAIEALDNSNKQALSLLKENGKPE</sequence>
<evidence type="ECO:0000313" key="3">
    <source>
        <dbReference type="Proteomes" id="UP000254280"/>
    </source>
</evidence>
<keyword evidence="1" id="KW-1133">Transmembrane helix</keyword>
<keyword evidence="1" id="KW-0472">Membrane</keyword>
<accession>A0A379B4M3</accession>
<organism evidence="2 3">
    <name type="scientific">[Pasteurella] mairii</name>
    <dbReference type="NCBI Taxonomy" id="757"/>
    <lineage>
        <taxon>Bacteria</taxon>
        <taxon>Pseudomonadati</taxon>
        <taxon>Pseudomonadota</taxon>
        <taxon>Gammaproteobacteria</taxon>
        <taxon>Pasteurellales</taxon>
        <taxon>Pasteurellaceae</taxon>
    </lineage>
</organism>
<dbReference type="OrthoDB" id="6636277at2"/>
<keyword evidence="3" id="KW-1185">Reference proteome</keyword>